<evidence type="ECO:0000313" key="11">
    <source>
        <dbReference type="Proteomes" id="UP001212841"/>
    </source>
</evidence>
<dbReference type="GO" id="GO:0007052">
    <property type="term" value="P:mitotic spindle organization"/>
    <property type="evidence" value="ECO:0007669"/>
    <property type="project" value="TreeGrafter"/>
</dbReference>
<evidence type="ECO:0000259" key="9">
    <source>
        <dbReference type="PROSITE" id="PS50067"/>
    </source>
</evidence>
<dbReference type="AlphaFoldDB" id="A0AAD5WZD3"/>
<keyword evidence="5 8" id="KW-0175">Coiled coil</keyword>
<accession>A0AAD5WZD3</accession>
<dbReference type="GO" id="GO:0051231">
    <property type="term" value="P:spindle elongation"/>
    <property type="evidence" value="ECO:0007669"/>
    <property type="project" value="TreeGrafter"/>
</dbReference>
<dbReference type="PROSITE" id="PS00411">
    <property type="entry name" value="KINESIN_MOTOR_1"/>
    <property type="match status" value="1"/>
</dbReference>
<dbReference type="PANTHER" id="PTHR47969">
    <property type="entry name" value="CHROMOSOME-ASSOCIATED KINESIN KIF4A-RELATED"/>
    <property type="match status" value="1"/>
</dbReference>
<dbReference type="EMBL" id="JADGJD010001927">
    <property type="protein sequence ID" value="KAJ3036530.1"/>
    <property type="molecule type" value="Genomic_DNA"/>
</dbReference>
<evidence type="ECO:0000256" key="1">
    <source>
        <dbReference type="ARBA" id="ARBA00004496"/>
    </source>
</evidence>
<evidence type="ECO:0000256" key="2">
    <source>
        <dbReference type="ARBA" id="ARBA00022490"/>
    </source>
</evidence>
<dbReference type="GO" id="GO:0008017">
    <property type="term" value="F:microtubule binding"/>
    <property type="evidence" value="ECO:0007669"/>
    <property type="project" value="InterPro"/>
</dbReference>
<dbReference type="SUPFAM" id="SSF52540">
    <property type="entry name" value="P-loop containing nucleoside triphosphate hydrolases"/>
    <property type="match status" value="1"/>
</dbReference>
<keyword evidence="7" id="KW-0493">Microtubule</keyword>
<evidence type="ECO:0000256" key="6">
    <source>
        <dbReference type="PROSITE-ProRule" id="PRU00283"/>
    </source>
</evidence>
<keyword evidence="11" id="KW-1185">Reference proteome</keyword>
<keyword evidence="3 7" id="KW-0547">Nucleotide-binding</keyword>
<keyword evidence="2" id="KW-0963">Cytoplasm</keyword>
<protein>
    <recommendedName>
        <fullName evidence="7">Kinesin-like protein</fullName>
    </recommendedName>
</protein>
<dbReference type="InterPro" id="IPR027640">
    <property type="entry name" value="Kinesin-like_fam"/>
</dbReference>
<organism evidence="10 11">
    <name type="scientific">Rhizophlyctis rosea</name>
    <dbReference type="NCBI Taxonomy" id="64517"/>
    <lineage>
        <taxon>Eukaryota</taxon>
        <taxon>Fungi</taxon>
        <taxon>Fungi incertae sedis</taxon>
        <taxon>Chytridiomycota</taxon>
        <taxon>Chytridiomycota incertae sedis</taxon>
        <taxon>Chytridiomycetes</taxon>
        <taxon>Rhizophlyctidales</taxon>
        <taxon>Rhizophlyctidaceae</taxon>
        <taxon>Rhizophlyctis</taxon>
    </lineage>
</organism>
<evidence type="ECO:0000256" key="3">
    <source>
        <dbReference type="ARBA" id="ARBA00022741"/>
    </source>
</evidence>
<comment type="caution">
    <text evidence="6">Lacks conserved residue(s) required for the propagation of feature annotation.</text>
</comment>
<evidence type="ECO:0000256" key="4">
    <source>
        <dbReference type="ARBA" id="ARBA00022840"/>
    </source>
</evidence>
<evidence type="ECO:0000313" key="10">
    <source>
        <dbReference type="EMBL" id="KAJ3036530.1"/>
    </source>
</evidence>
<dbReference type="GO" id="GO:0003777">
    <property type="term" value="F:microtubule motor activity"/>
    <property type="evidence" value="ECO:0007669"/>
    <property type="project" value="InterPro"/>
</dbReference>
<dbReference type="GO" id="GO:0005737">
    <property type="term" value="C:cytoplasm"/>
    <property type="evidence" value="ECO:0007669"/>
    <property type="project" value="UniProtKB-SubCell"/>
</dbReference>
<dbReference type="InterPro" id="IPR001752">
    <property type="entry name" value="Kinesin_motor_dom"/>
</dbReference>
<dbReference type="PANTHER" id="PTHR47969:SF15">
    <property type="entry name" value="CHROMOSOME-ASSOCIATED KINESIN KIF4A-RELATED"/>
    <property type="match status" value="1"/>
</dbReference>
<evidence type="ECO:0000256" key="5">
    <source>
        <dbReference type="ARBA" id="ARBA00023054"/>
    </source>
</evidence>
<reference evidence="10" key="1">
    <citation type="submission" date="2020-05" db="EMBL/GenBank/DDBJ databases">
        <title>Phylogenomic resolution of chytrid fungi.</title>
        <authorList>
            <person name="Stajich J.E."/>
            <person name="Amses K."/>
            <person name="Simmons R."/>
            <person name="Seto K."/>
            <person name="Myers J."/>
            <person name="Bonds A."/>
            <person name="Quandt C.A."/>
            <person name="Barry K."/>
            <person name="Liu P."/>
            <person name="Grigoriev I."/>
            <person name="Longcore J.E."/>
            <person name="James T.Y."/>
        </authorList>
    </citation>
    <scope>NUCLEOTIDE SEQUENCE</scope>
    <source>
        <strain evidence="10">JEL0318</strain>
    </source>
</reference>
<keyword evidence="4 7" id="KW-0067">ATP-binding</keyword>
<sequence>MLTTTNTNHHSADSVSVRVAVRVRPPTALQTTPRAARTCISYTSDAILIGREADPPQSRRPFTFDQVFGVGATQDEVFEATKHLVDGGQTGSGKTYTLGSNYAAQLDESAHGIIPRVVEYLFERLQSKSELEHKVENVLKVTFLEIYQEQVRDLLRLDTDGKEIAIRDKNGTITVTGIHEEVVHSVDDLLRCLETGSTSRTTGDTQMHMHSSRSHAIFTITLEQYVDLAQYGGGVGGVNENGVAGMGGRRNDRAVWKCSKLHLVDLAGSERLKRTGAEGVRFKESVKINSGLLALGNVISILGDDKRNQLGTPNATEKWAPYRDSKLTRLLQDSLGGNAQTLMIACISPLEEDMDESLNTLKYANRARNIQNKPIINAVDLTAARLAEMQQKIDTLQAEAAESQRVGEEGREEDEVGVERLGELDNERWMEVIVEEVRRRTVRGTNAMKELEGVQREKSELEERVLELEQLLVESRSSVMDLQSRLEIAEEEVRPIRQHALEMEADLEVVLDAMLAGGRRKVGGE</sequence>
<feature type="domain" description="Kinesin motor" evidence="9">
    <location>
        <begin position="16"/>
        <end position="370"/>
    </location>
</feature>
<gene>
    <name evidence="10" type="ORF">HK097_003810</name>
</gene>
<comment type="similarity">
    <text evidence="6 7">Belongs to the TRAFAC class myosin-kinesin ATPase superfamily. Kinesin family.</text>
</comment>
<keyword evidence="7" id="KW-0505">Motor protein</keyword>
<dbReference type="GO" id="GO:0005874">
    <property type="term" value="C:microtubule"/>
    <property type="evidence" value="ECO:0007669"/>
    <property type="project" value="UniProtKB-KW"/>
</dbReference>
<dbReference type="InterPro" id="IPR027417">
    <property type="entry name" value="P-loop_NTPase"/>
</dbReference>
<comment type="caution">
    <text evidence="10">The sequence shown here is derived from an EMBL/GenBank/DDBJ whole genome shotgun (WGS) entry which is preliminary data.</text>
</comment>
<feature type="non-terminal residue" evidence="10">
    <location>
        <position position="1"/>
    </location>
</feature>
<dbReference type="Pfam" id="PF00225">
    <property type="entry name" value="Kinesin"/>
    <property type="match status" value="1"/>
</dbReference>
<comment type="subcellular location">
    <subcellularLocation>
        <location evidence="1">Cytoplasm</location>
    </subcellularLocation>
</comment>
<dbReference type="SMART" id="SM00129">
    <property type="entry name" value="KISc"/>
    <property type="match status" value="1"/>
</dbReference>
<dbReference type="Proteomes" id="UP001212841">
    <property type="component" value="Unassembled WGS sequence"/>
</dbReference>
<dbReference type="GO" id="GO:0007018">
    <property type="term" value="P:microtubule-based movement"/>
    <property type="evidence" value="ECO:0007669"/>
    <property type="project" value="InterPro"/>
</dbReference>
<dbReference type="PROSITE" id="PS50067">
    <property type="entry name" value="KINESIN_MOTOR_2"/>
    <property type="match status" value="1"/>
</dbReference>
<dbReference type="GO" id="GO:0005524">
    <property type="term" value="F:ATP binding"/>
    <property type="evidence" value="ECO:0007669"/>
    <property type="project" value="UniProtKB-KW"/>
</dbReference>
<dbReference type="PRINTS" id="PR00380">
    <property type="entry name" value="KINESINHEAVY"/>
</dbReference>
<dbReference type="InterPro" id="IPR036961">
    <property type="entry name" value="Kinesin_motor_dom_sf"/>
</dbReference>
<feature type="coiled-coil region" evidence="8">
    <location>
        <begin position="379"/>
        <end position="406"/>
    </location>
</feature>
<proteinExistence type="inferred from homology"/>
<dbReference type="InterPro" id="IPR019821">
    <property type="entry name" value="Kinesin_motor_CS"/>
</dbReference>
<evidence type="ECO:0000256" key="7">
    <source>
        <dbReference type="RuleBase" id="RU000394"/>
    </source>
</evidence>
<name>A0AAD5WZD3_9FUNG</name>
<evidence type="ECO:0000256" key="8">
    <source>
        <dbReference type="SAM" id="Coils"/>
    </source>
</evidence>
<dbReference type="GO" id="GO:0005875">
    <property type="term" value="C:microtubule associated complex"/>
    <property type="evidence" value="ECO:0007669"/>
    <property type="project" value="TreeGrafter"/>
</dbReference>
<feature type="coiled-coil region" evidence="8">
    <location>
        <begin position="444"/>
        <end position="492"/>
    </location>
</feature>
<dbReference type="Gene3D" id="3.40.850.10">
    <property type="entry name" value="Kinesin motor domain"/>
    <property type="match status" value="1"/>
</dbReference>